<feature type="transmembrane region" description="Helical" evidence="2">
    <location>
        <begin position="44"/>
        <end position="65"/>
    </location>
</feature>
<evidence type="ECO:0000313" key="3">
    <source>
        <dbReference type="EMBL" id="OAA74430.1"/>
    </source>
</evidence>
<reference evidence="3 4" key="1">
    <citation type="journal article" date="2016" name="Genome Biol. Evol.">
        <title>Divergent and convergent evolution of fungal pathogenicity.</title>
        <authorList>
            <person name="Shang Y."/>
            <person name="Xiao G."/>
            <person name="Zheng P."/>
            <person name="Cen K."/>
            <person name="Zhan S."/>
            <person name="Wang C."/>
        </authorList>
    </citation>
    <scope>NUCLEOTIDE SEQUENCE [LARGE SCALE GENOMIC DNA]</scope>
    <source>
        <strain evidence="3 4">RCEF 1005</strain>
    </source>
</reference>
<evidence type="ECO:0000313" key="4">
    <source>
        <dbReference type="Proteomes" id="UP000076881"/>
    </source>
</evidence>
<comment type="caution">
    <text evidence="3">The sequence shown here is derived from an EMBL/GenBank/DDBJ whole genome shotgun (WGS) entry which is preliminary data.</text>
</comment>
<proteinExistence type="predicted"/>
<feature type="transmembrane region" description="Helical" evidence="2">
    <location>
        <begin position="243"/>
        <end position="265"/>
    </location>
</feature>
<organism evidence="3 4">
    <name type="scientific">Akanthomyces lecanii RCEF 1005</name>
    <dbReference type="NCBI Taxonomy" id="1081108"/>
    <lineage>
        <taxon>Eukaryota</taxon>
        <taxon>Fungi</taxon>
        <taxon>Dikarya</taxon>
        <taxon>Ascomycota</taxon>
        <taxon>Pezizomycotina</taxon>
        <taxon>Sordariomycetes</taxon>
        <taxon>Hypocreomycetidae</taxon>
        <taxon>Hypocreales</taxon>
        <taxon>Cordycipitaceae</taxon>
        <taxon>Akanthomyces</taxon>
        <taxon>Cordyceps confragosa</taxon>
    </lineage>
</organism>
<name>A0A168EZ07_CORDF</name>
<keyword evidence="4" id="KW-1185">Reference proteome</keyword>
<accession>A0A168EZ07</accession>
<feature type="transmembrane region" description="Helical" evidence="2">
    <location>
        <begin position="277"/>
        <end position="296"/>
    </location>
</feature>
<evidence type="ECO:0000256" key="2">
    <source>
        <dbReference type="SAM" id="Phobius"/>
    </source>
</evidence>
<evidence type="ECO:0000256" key="1">
    <source>
        <dbReference type="SAM" id="MobiDB-lite"/>
    </source>
</evidence>
<keyword evidence="2" id="KW-0812">Transmembrane</keyword>
<gene>
    <name evidence="3" type="ORF">LEL_08011</name>
</gene>
<protein>
    <submittedName>
        <fullName evidence="3">Uncharacterized protein</fullName>
    </submittedName>
</protein>
<feature type="region of interest" description="Disordered" evidence="1">
    <location>
        <begin position="1"/>
        <end position="21"/>
    </location>
</feature>
<keyword evidence="2" id="KW-1133">Transmembrane helix</keyword>
<feature type="transmembrane region" description="Helical" evidence="2">
    <location>
        <begin position="347"/>
        <end position="369"/>
    </location>
</feature>
<dbReference type="OrthoDB" id="3797113at2759"/>
<dbReference type="AlphaFoldDB" id="A0A168EZ07"/>
<feature type="transmembrane region" description="Helical" evidence="2">
    <location>
        <begin position="72"/>
        <end position="94"/>
    </location>
</feature>
<dbReference type="Proteomes" id="UP000076881">
    <property type="component" value="Unassembled WGS sequence"/>
</dbReference>
<dbReference type="EMBL" id="AZHF01000006">
    <property type="protein sequence ID" value="OAA74430.1"/>
    <property type="molecule type" value="Genomic_DNA"/>
</dbReference>
<feature type="transmembrane region" description="Helical" evidence="2">
    <location>
        <begin position="139"/>
        <end position="157"/>
    </location>
</feature>
<feature type="transmembrane region" description="Helical" evidence="2">
    <location>
        <begin position="106"/>
        <end position="127"/>
    </location>
</feature>
<dbReference type="PROSITE" id="PS51257">
    <property type="entry name" value="PROKAR_LIPOPROTEIN"/>
    <property type="match status" value="1"/>
</dbReference>
<sequence>MAPRRGGGVHTGGGSSGSGSGSGCDSCDSPMGSQFFNLYATGSIYGQLVVNAILAAVLLVVFFLNRRPAAKLAHLATFCFFAGCVFQCVRWGLVARDNWIPHGYRFESSVIVLLQRLGWPVLLAALLRAMRPGKMLGAGPWLGVLVLGVLNVAYVAYDFVLSDSAVKEWGQYSKGGGWILGDRDFGLLWTRSMVGRFTDQPEYVPYPTTWSLDAATRFRAWRMYLPEGSAVFRDRDTQIKMGLAADVVALVLVVAIGGLHVVTWHRQGKAELPRRRSFLAVAVGGLLLSALFRVIVSARWLLPNWRIITDPQLWDNWLAYFPDTNQLNDFVRMPPYWLPGYRTTVEAFPVLQVLFEQIGPVVACAFIVLSMGPERRSRGAVRQHEVAAAKMNNQYS</sequence>
<keyword evidence="2" id="KW-0472">Membrane</keyword>